<dbReference type="EMBL" id="CP124755">
    <property type="protein sequence ID" value="WGZ90790.1"/>
    <property type="molecule type" value="Genomic_DNA"/>
</dbReference>
<reference evidence="1" key="1">
    <citation type="journal article" date="2023" name="Int. J. Mol. Sci.">
        <title>Metagenomics Revealed a New Genus 'Candidatus Thiocaldithrix dubininis' gen. nov., sp. nov. and a New Species 'Candidatus Thiothrix putei' sp. nov. in the Family Thiotrichaceae, Some Members of Which Have Traits of Both Na+- and H+-Motive Energetics.</title>
        <authorList>
            <person name="Ravin N.V."/>
            <person name="Muntyan M.S."/>
            <person name="Smolyakov D.D."/>
            <person name="Rudenko T.S."/>
            <person name="Beletsky A.V."/>
            <person name="Mardanov A.V."/>
            <person name="Grabovich M.Y."/>
        </authorList>
    </citation>
    <scope>NUCLEOTIDE SEQUENCE</scope>
    <source>
        <strain evidence="1">GKL-01</strain>
    </source>
</reference>
<dbReference type="KEGG" id="tdu:QJT80_15105"/>
<gene>
    <name evidence="1" type="ORF">QJT80_15105</name>
</gene>
<dbReference type="SMART" id="SM00710">
    <property type="entry name" value="PbH1"/>
    <property type="match status" value="3"/>
</dbReference>
<dbReference type="InterPro" id="IPR006626">
    <property type="entry name" value="PbH1"/>
</dbReference>
<dbReference type="AlphaFoldDB" id="A0AA95H792"/>
<dbReference type="SUPFAM" id="SSF51126">
    <property type="entry name" value="Pectin lyase-like"/>
    <property type="match status" value="1"/>
</dbReference>
<dbReference type="Proteomes" id="UP001300672">
    <property type="component" value="Chromosome"/>
</dbReference>
<protein>
    <recommendedName>
        <fullName evidence="2">Right handed beta helix domain-containing protein</fullName>
    </recommendedName>
</protein>
<accession>A0AA95H792</accession>
<proteinExistence type="predicted"/>
<dbReference type="InterPro" id="IPR012334">
    <property type="entry name" value="Pectin_lyas_fold"/>
</dbReference>
<dbReference type="Gene3D" id="2.160.20.10">
    <property type="entry name" value="Single-stranded right-handed beta-helix, Pectin lyase-like"/>
    <property type="match status" value="1"/>
</dbReference>
<evidence type="ECO:0000313" key="1">
    <source>
        <dbReference type="EMBL" id="WGZ90790.1"/>
    </source>
</evidence>
<evidence type="ECO:0008006" key="2">
    <source>
        <dbReference type="Google" id="ProtNLM"/>
    </source>
</evidence>
<reference evidence="1" key="2">
    <citation type="submission" date="2023-04" db="EMBL/GenBank/DDBJ databases">
        <authorList>
            <person name="Beletskiy A.V."/>
            <person name="Mardanov A.V."/>
            <person name="Ravin N.V."/>
        </authorList>
    </citation>
    <scope>NUCLEOTIDE SEQUENCE</scope>
    <source>
        <strain evidence="1">GKL-01</strain>
    </source>
</reference>
<name>A0AA95H792_9GAMM</name>
<dbReference type="InterPro" id="IPR011050">
    <property type="entry name" value="Pectin_lyase_fold/virulence"/>
</dbReference>
<sequence length="360" mass="39499">MSSLSIYDNKAINKNYEFYNDLLNSSKVLSKDIGEKFNNLLFNSVEKLVRPLIENTMKSAQADTLDPTQSLQAEIDQKNNPGILKIPPGNYGVINVNKNLRLTAADSNNPPHIQRINAINVSRFYVDNITIGNPNLSAGAVKNLPESEIGIRVVIKDDENVDIGINNSRILGVADGISISSPHPTKNTENQRITINGNTISNIQRDGINLKNVGQYAITRNTIHSIHPNYEDTNYTNLRKASNAPDAAVVLPNGVMAQHADGIQATNAKGGVISGNKLSIGNGTWYQAINVHHEADSPYRHLATEPVRIQNNTIQNNHDFAISVKHFNISNASANNNNIRAQAVDKRKELSTMSVLKETL</sequence>
<organism evidence="1">
    <name type="scientific">Candidatus Thiocaldithrix dubininis</name>
    <dbReference type="NCBI Taxonomy" id="3080823"/>
    <lineage>
        <taxon>Bacteria</taxon>
        <taxon>Pseudomonadati</taxon>
        <taxon>Pseudomonadota</taxon>
        <taxon>Gammaproteobacteria</taxon>
        <taxon>Thiotrichales</taxon>
        <taxon>Thiotrichaceae</taxon>
        <taxon>Candidatus Thiocaldithrix</taxon>
    </lineage>
</organism>